<accession>A0A2T0T780</accession>
<dbReference type="RefSeq" id="WP_170155903.1">
    <property type="nucleotide sequence ID" value="NZ_PVTF01000005.1"/>
</dbReference>
<dbReference type="AlphaFoldDB" id="A0A2T0T780"/>
<keyword evidence="6" id="KW-1185">Reference proteome</keyword>
<gene>
    <name evidence="5" type="ORF">CLV43_105288</name>
</gene>
<dbReference type="SUPFAM" id="SSF51306">
    <property type="entry name" value="LexA/Signal peptidase"/>
    <property type="match status" value="1"/>
</dbReference>
<protein>
    <submittedName>
        <fullName evidence="5">Signal peptidase I</fullName>
    </submittedName>
</protein>
<organism evidence="5 6">
    <name type="scientific">Umezawaea tangerina</name>
    <dbReference type="NCBI Taxonomy" id="84725"/>
    <lineage>
        <taxon>Bacteria</taxon>
        <taxon>Bacillati</taxon>
        <taxon>Actinomycetota</taxon>
        <taxon>Actinomycetes</taxon>
        <taxon>Pseudonocardiales</taxon>
        <taxon>Pseudonocardiaceae</taxon>
        <taxon>Umezawaea</taxon>
    </lineage>
</organism>
<dbReference type="Gene3D" id="2.10.109.10">
    <property type="entry name" value="Umud Fragment, subunit A"/>
    <property type="match status" value="1"/>
</dbReference>
<proteinExistence type="inferred from homology"/>
<name>A0A2T0T780_9PSEU</name>
<dbReference type="InterPro" id="IPR019533">
    <property type="entry name" value="Peptidase_S26"/>
</dbReference>
<dbReference type="EMBL" id="PVTF01000005">
    <property type="protein sequence ID" value="PRY41530.1"/>
    <property type="molecule type" value="Genomic_DNA"/>
</dbReference>
<evidence type="ECO:0000313" key="6">
    <source>
        <dbReference type="Proteomes" id="UP000239494"/>
    </source>
</evidence>
<comment type="subcellular location">
    <subcellularLocation>
        <location evidence="1">Cell membrane</location>
        <topology evidence="1">Single-pass type II membrane protein</topology>
    </subcellularLocation>
</comment>
<feature type="active site" evidence="3">
    <location>
        <position position="34"/>
    </location>
</feature>
<dbReference type="Proteomes" id="UP000239494">
    <property type="component" value="Unassembled WGS sequence"/>
</dbReference>
<evidence type="ECO:0000256" key="3">
    <source>
        <dbReference type="PIRSR" id="PIRSR600223-1"/>
    </source>
</evidence>
<feature type="domain" description="Peptidase S26" evidence="4">
    <location>
        <begin position="88"/>
        <end position="121"/>
    </location>
</feature>
<dbReference type="PANTHER" id="PTHR43390">
    <property type="entry name" value="SIGNAL PEPTIDASE I"/>
    <property type="match status" value="1"/>
</dbReference>
<dbReference type="Pfam" id="PF10502">
    <property type="entry name" value="Peptidase_S26"/>
    <property type="match status" value="2"/>
</dbReference>
<comment type="caution">
    <text evidence="5">The sequence shown here is derived from an EMBL/GenBank/DDBJ whole genome shotgun (WGS) entry which is preliminary data.</text>
</comment>
<evidence type="ECO:0000313" key="5">
    <source>
        <dbReference type="EMBL" id="PRY41530.1"/>
    </source>
</evidence>
<evidence type="ECO:0000256" key="1">
    <source>
        <dbReference type="ARBA" id="ARBA00004401"/>
    </source>
</evidence>
<dbReference type="CDD" id="cd06530">
    <property type="entry name" value="S26_SPase_I"/>
    <property type="match status" value="1"/>
</dbReference>
<dbReference type="InterPro" id="IPR000223">
    <property type="entry name" value="Pept_S26A_signal_pept_1"/>
</dbReference>
<dbReference type="GO" id="GO:0006465">
    <property type="term" value="P:signal peptide processing"/>
    <property type="evidence" value="ECO:0007669"/>
    <property type="project" value="InterPro"/>
</dbReference>
<dbReference type="GO" id="GO:0005886">
    <property type="term" value="C:plasma membrane"/>
    <property type="evidence" value="ECO:0007669"/>
    <property type="project" value="UniProtKB-SubCell"/>
</dbReference>
<dbReference type="PANTHER" id="PTHR43390:SF1">
    <property type="entry name" value="CHLOROPLAST PROCESSING PEPTIDASE"/>
    <property type="match status" value="1"/>
</dbReference>
<sequence length="131" mass="14209">MTAAVATTTAAVAVVAALCWLRGRYVVVTVRGESMTPTYRPGDRLLVRRTRKVRRGECVVFAEAPEQALALTAGWIVKRVVAVPGDDLPAGQLAVRGDNPERSFDSRHFGPITTDRVLGVVLRPMRAPDGR</sequence>
<dbReference type="GO" id="GO:0004252">
    <property type="term" value="F:serine-type endopeptidase activity"/>
    <property type="evidence" value="ECO:0007669"/>
    <property type="project" value="InterPro"/>
</dbReference>
<comment type="similarity">
    <text evidence="2">Belongs to the peptidase S26 family.</text>
</comment>
<feature type="domain" description="Peptidase S26" evidence="4">
    <location>
        <begin position="10"/>
        <end position="87"/>
    </location>
</feature>
<evidence type="ECO:0000259" key="4">
    <source>
        <dbReference type="Pfam" id="PF10502"/>
    </source>
</evidence>
<dbReference type="InterPro" id="IPR036286">
    <property type="entry name" value="LexA/Signal_pep-like_sf"/>
</dbReference>
<evidence type="ECO:0000256" key="2">
    <source>
        <dbReference type="ARBA" id="ARBA00009370"/>
    </source>
</evidence>
<feature type="active site" evidence="3">
    <location>
        <position position="78"/>
    </location>
</feature>
<reference evidence="5 6" key="1">
    <citation type="submission" date="2018-03" db="EMBL/GenBank/DDBJ databases">
        <title>Genomic Encyclopedia of Archaeal and Bacterial Type Strains, Phase II (KMG-II): from individual species to whole genera.</title>
        <authorList>
            <person name="Goeker M."/>
        </authorList>
    </citation>
    <scope>NUCLEOTIDE SEQUENCE [LARGE SCALE GENOMIC DNA]</scope>
    <source>
        <strain evidence="5 6">DSM 44720</strain>
    </source>
</reference>